<evidence type="ECO:0008006" key="3">
    <source>
        <dbReference type="Google" id="ProtNLM"/>
    </source>
</evidence>
<reference evidence="1 2" key="1">
    <citation type="submission" date="2019-08" db="EMBL/GenBank/DDBJ databases">
        <authorList>
            <person name="Alioto T."/>
            <person name="Alioto T."/>
            <person name="Gomez Garrido J."/>
        </authorList>
    </citation>
    <scope>NUCLEOTIDE SEQUENCE [LARGE SCALE GENOMIC DNA]</scope>
</reference>
<organism evidence="1 2">
    <name type="scientific">Cinara cedri</name>
    <dbReference type="NCBI Taxonomy" id="506608"/>
    <lineage>
        <taxon>Eukaryota</taxon>
        <taxon>Metazoa</taxon>
        <taxon>Ecdysozoa</taxon>
        <taxon>Arthropoda</taxon>
        <taxon>Hexapoda</taxon>
        <taxon>Insecta</taxon>
        <taxon>Pterygota</taxon>
        <taxon>Neoptera</taxon>
        <taxon>Paraneoptera</taxon>
        <taxon>Hemiptera</taxon>
        <taxon>Sternorrhyncha</taxon>
        <taxon>Aphidomorpha</taxon>
        <taxon>Aphidoidea</taxon>
        <taxon>Aphididae</taxon>
        <taxon>Lachninae</taxon>
        <taxon>Cinara</taxon>
    </lineage>
</organism>
<dbReference type="Proteomes" id="UP000325440">
    <property type="component" value="Unassembled WGS sequence"/>
</dbReference>
<gene>
    <name evidence="1" type="ORF">CINCED_3A023648</name>
</gene>
<proteinExistence type="predicted"/>
<dbReference type="EMBL" id="CABPRJ010001900">
    <property type="protein sequence ID" value="VVC40050.1"/>
    <property type="molecule type" value="Genomic_DNA"/>
</dbReference>
<accession>A0A5E4N8G5</accession>
<sequence length="172" mass="20161">MRTYKHLNKKLNKYAKETREKWLEDKFKEVDLIIKRNIMNQTFDTIKKFAIEKQKLIGDEITSPNDENNPDMQGVIILREDFNRVLKTMKTRKALGVDEITSELIQIAGTRIQDKLFKLVYGIYITGEIPENFNKNIIITPPKNSTAEKYNEYRTLSIMVHSAKILVKIIIN</sequence>
<evidence type="ECO:0000313" key="1">
    <source>
        <dbReference type="EMBL" id="VVC40050.1"/>
    </source>
</evidence>
<dbReference type="OrthoDB" id="10033659at2759"/>
<evidence type="ECO:0000313" key="2">
    <source>
        <dbReference type="Proteomes" id="UP000325440"/>
    </source>
</evidence>
<keyword evidence="2" id="KW-1185">Reference proteome</keyword>
<protein>
    <recommendedName>
        <fullName evidence="3">Reverse transcriptase domain</fullName>
    </recommendedName>
</protein>
<name>A0A5E4N8G5_9HEMI</name>
<dbReference type="AlphaFoldDB" id="A0A5E4N8G5"/>